<reference evidence="1 2" key="1">
    <citation type="submission" date="2015-02" db="EMBL/GenBank/DDBJ databases">
        <title>Complete Genome Sequencing of Pseudomonas putida S13.1.2.</title>
        <authorList>
            <person name="Chong T.M."/>
            <person name="Chan K.G."/>
            <person name="Dessaux Y."/>
        </authorList>
    </citation>
    <scope>NUCLEOTIDE SEQUENCE [LARGE SCALE GENOMIC DNA]</scope>
    <source>
        <strain evidence="1 2">S13.1.2</strain>
    </source>
</reference>
<protein>
    <recommendedName>
        <fullName evidence="3">Glycosyltransferase</fullName>
    </recommendedName>
</protein>
<evidence type="ECO:0000313" key="2">
    <source>
        <dbReference type="Proteomes" id="UP000033260"/>
    </source>
</evidence>
<sequence>MSKKYKIVHISQTPLVAAPAKVALAQRLIGHDSIAIALNDYPNNGPLFQKFIEDYIVETEFTKPLIDAAIREADIIQIHNDLPPAWAERLIHANQAAKYFYQVHSPLREGPLYVPRQNDINLPFLANFVVGQFQPRIHNNHIFVPNIIHDTPMASIRQKGEKLRVIFSPTHLRPGRWNNKYVAELETAMNSLVSLGKIEAVVPDKPVSPKVLMAVRKTCHVSIDEIATGGFHQVSVEGLAAGNVTINRADYFCKAVFSTFAEGNKPPFLYATGESIAETLHELANDWKKTAELQEASLDYFKSYLTPEKMARVFDNAYENF</sequence>
<dbReference type="RefSeq" id="WP_019471922.1">
    <property type="nucleotide sequence ID" value="NZ_CP010979.1"/>
</dbReference>
<evidence type="ECO:0000313" key="1">
    <source>
        <dbReference type="EMBL" id="AJQ48537.1"/>
    </source>
</evidence>
<name>A0AAU8RZX0_PSEPU</name>
<dbReference type="EMBL" id="CP010979">
    <property type="protein sequence ID" value="AJQ48537.1"/>
    <property type="molecule type" value="Genomic_DNA"/>
</dbReference>
<evidence type="ECO:0008006" key="3">
    <source>
        <dbReference type="Google" id="ProtNLM"/>
    </source>
</evidence>
<accession>A0AAU8RZX0</accession>
<proteinExistence type="predicted"/>
<gene>
    <name evidence="1" type="ORF">N805_15555</name>
</gene>
<dbReference type="AlphaFoldDB" id="A0AAU8RZX0"/>
<dbReference type="Proteomes" id="UP000033260">
    <property type="component" value="Chromosome"/>
</dbReference>
<organism evidence="1 2">
    <name type="scientific">Pseudomonas putida S13.1.2</name>
    <dbReference type="NCBI Taxonomy" id="1384061"/>
    <lineage>
        <taxon>Bacteria</taxon>
        <taxon>Pseudomonadati</taxon>
        <taxon>Pseudomonadota</taxon>
        <taxon>Gammaproteobacteria</taxon>
        <taxon>Pseudomonadales</taxon>
        <taxon>Pseudomonadaceae</taxon>
        <taxon>Pseudomonas</taxon>
    </lineage>
</organism>